<dbReference type="PANTHER" id="PTHR46314">
    <property type="entry name" value="SOLUTE CARRIER FAMILY 25 MEMBER 44"/>
    <property type="match status" value="1"/>
</dbReference>
<dbReference type="GO" id="GO:0016020">
    <property type="term" value="C:membrane"/>
    <property type="evidence" value="ECO:0007669"/>
    <property type="project" value="UniProtKB-SubCell"/>
</dbReference>
<comment type="similarity">
    <text evidence="2 8">Belongs to the mitochondrial carrier (TC 2.A.29) family.</text>
</comment>
<feature type="repeat" description="Solcar" evidence="7">
    <location>
        <begin position="262"/>
        <end position="369"/>
    </location>
</feature>
<dbReference type="OMA" id="GPTIMQT"/>
<evidence type="ECO:0000256" key="2">
    <source>
        <dbReference type="ARBA" id="ARBA00006375"/>
    </source>
</evidence>
<comment type="subcellular location">
    <subcellularLocation>
        <location evidence="1">Membrane</location>
        <topology evidence="1">Multi-pass membrane protein</topology>
    </subcellularLocation>
</comment>
<dbReference type="PRINTS" id="PR00926">
    <property type="entry name" value="MITOCARRIER"/>
</dbReference>
<keyword evidence="10" id="KW-1185">Reference proteome</keyword>
<dbReference type="AlphaFoldDB" id="A0A1D2N2X1"/>
<proteinExistence type="inferred from homology"/>
<comment type="caution">
    <text evidence="9">The sequence shown here is derived from an EMBL/GenBank/DDBJ whole genome shotgun (WGS) entry which is preliminary data.</text>
</comment>
<reference evidence="9 10" key="1">
    <citation type="journal article" date="2016" name="Genome Biol. Evol.">
        <title>Gene Family Evolution Reflects Adaptation to Soil Environmental Stressors in the Genome of the Collembolan Orchesella cincta.</title>
        <authorList>
            <person name="Faddeeva-Vakhrusheva A."/>
            <person name="Derks M.F."/>
            <person name="Anvar S.Y."/>
            <person name="Agamennone V."/>
            <person name="Suring W."/>
            <person name="Smit S."/>
            <person name="van Straalen N.M."/>
            <person name="Roelofs D."/>
        </authorList>
    </citation>
    <scope>NUCLEOTIDE SEQUENCE [LARGE SCALE GENOMIC DNA]</scope>
    <source>
        <tissue evidence="9">Mixed pool</tissue>
    </source>
</reference>
<sequence>MRLNCQRVEAFTPEVTKYNKWNKSSVVGLWYHLAPMKLAAGGHNCKADTCQDSALKSFSSKEYRNLYSPPYHLFYESQHLKEKMEAMKNVLSKSGSSINPLPVLCFNPVLFHNSDKPSGSATELFTGFSASPQQQRSYSTDWNKDQERLLARLAPSGESQIQVIEWNMMNKWKFYPLSMISSFTIRCLLYPFTLVKTKMQIQQKHSVYTGMWDCIRKIVDSEGVKGLYRGFWISAFQIVSGVFYVSTYEGVRQSLYLYGIRDSHVRALVAGGCASVVGQTCIVPFDVISQHMMIVGMKQSNGNGTKSVYNPLGINYEGRTKVDITKDIAREIYKRDGFRGFYRGYLASLSTYVPNSALWWGFYQIYQEELDKIFPQYTSRLLLQCTAAMLGGFTTTVITNPLDVCRARLQVQRLPSFPKTFAMLWQEEGYRFMTKGLSARMFQSGVFSLFIILGYESIKRLSIREDYQDQIRW</sequence>
<dbReference type="Proteomes" id="UP000094527">
    <property type="component" value="Unassembled WGS sequence"/>
</dbReference>
<dbReference type="InterPro" id="IPR042164">
    <property type="entry name" value="SLC25A44"/>
</dbReference>
<dbReference type="PANTHER" id="PTHR46314:SF2">
    <property type="entry name" value="SOLUTE CARRIER FAMILY 25 MEMBER 44"/>
    <property type="match status" value="1"/>
</dbReference>
<dbReference type="Pfam" id="PF00153">
    <property type="entry name" value="Mito_carr"/>
    <property type="match status" value="3"/>
</dbReference>
<dbReference type="InterPro" id="IPR002067">
    <property type="entry name" value="MCP"/>
</dbReference>
<evidence type="ECO:0000256" key="6">
    <source>
        <dbReference type="ARBA" id="ARBA00023136"/>
    </source>
</evidence>
<dbReference type="EMBL" id="LJIJ01000266">
    <property type="protein sequence ID" value="ODM99637.1"/>
    <property type="molecule type" value="Genomic_DNA"/>
</dbReference>
<dbReference type="Gene3D" id="1.50.40.10">
    <property type="entry name" value="Mitochondrial carrier domain"/>
    <property type="match status" value="2"/>
</dbReference>
<evidence type="ECO:0000256" key="1">
    <source>
        <dbReference type="ARBA" id="ARBA00004141"/>
    </source>
</evidence>
<keyword evidence="5" id="KW-0677">Repeat</keyword>
<accession>A0A1D2N2X1</accession>
<dbReference type="SUPFAM" id="SSF103506">
    <property type="entry name" value="Mitochondrial carrier"/>
    <property type="match status" value="1"/>
</dbReference>
<gene>
    <name evidence="9" type="ORF">Ocin01_07038</name>
</gene>
<evidence type="ECO:0000313" key="9">
    <source>
        <dbReference type="EMBL" id="ODM99637.1"/>
    </source>
</evidence>
<dbReference type="GO" id="GO:0015658">
    <property type="term" value="F:branched-chain amino acid transmembrane transporter activity"/>
    <property type="evidence" value="ECO:0007669"/>
    <property type="project" value="InterPro"/>
</dbReference>
<feature type="repeat" description="Solcar" evidence="7">
    <location>
        <begin position="379"/>
        <end position="461"/>
    </location>
</feature>
<evidence type="ECO:0000256" key="5">
    <source>
        <dbReference type="ARBA" id="ARBA00022737"/>
    </source>
</evidence>
<evidence type="ECO:0000313" key="10">
    <source>
        <dbReference type="Proteomes" id="UP000094527"/>
    </source>
</evidence>
<dbReference type="GO" id="GO:0005739">
    <property type="term" value="C:mitochondrion"/>
    <property type="evidence" value="ECO:0007669"/>
    <property type="project" value="InterPro"/>
</dbReference>
<evidence type="ECO:0000256" key="7">
    <source>
        <dbReference type="PROSITE-ProRule" id="PRU00282"/>
    </source>
</evidence>
<dbReference type="PROSITE" id="PS50920">
    <property type="entry name" value="SOLCAR"/>
    <property type="match status" value="3"/>
</dbReference>
<dbReference type="InterPro" id="IPR023395">
    <property type="entry name" value="MCP_dom_sf"/>
</dbReference>
<organism evidence="9 10">
    <name type="scientific">Orchesella cincta</name>
    <name type="common">Springtail</name>
    <name type="synonym">Podura cincta</name>
    <dbReference type="NCBI Taxonomy" id="48709"/>
    <lineage>
        <taxon>Eukaryota</taxon>
        <taxon>Metazoa</taxon>
        <taxon>Ecdysozoa</taxon>
        <taxon>Arthropoda</taxon>
        <taxon>Hexapoda</taxon>
        <taxon>Collembola</taxon>
        <taxon>Entomobryomorpha</taxon>
        <taxon>Entomobryoidea</taxon>
        <taxon>Orchesellidae</taxon>
        <taxon>Orchesellinae</taxon>
        <taxon>Orchesella</taxon>
    </lineage>
</organism>
<keyword evidence="6 7" id="KW-0472">Membrane</keyword>
<name>A0A1D2N2X1_ORCCI</name>
<evidence type="ECO:0000256" key="8">
    <source>
        <dbReference type="RuleBase" id="RU000488"/>
    </source>
</evidence>
<keyword evidence="4 7" id="KW-0812">Transmembrane</keyword>
<evidence type="ECO:0000256" key="4">
    <source>
        <dbReference type="ARBA" id="ARBA00022692"/>
    </source>
</evidence>
<dbReference type="STRING" id="48709.A0A1D2N2X1"/>
<dbReference type="OrthoDB" id="250329at2759"/>
<evidence type="ECO:0000256" key="3">
    <source>
        <dbReference type="ARBA" id="ARBA00022448"/>
    </source>
</evidence>
<dbReference type="InterPro" id="IPR018108">
    <property type="entry name" value="MCP_transmembrane"/>
</dbReference>
<dbReference type="GO" id="GO:0009083">
    <property type="term" value="P:branched-chain amino acid catabolic process"/>
    <property type="evidence" value="ECO:0007669"/>
    <property type="project" value="InterPro"/>
</dbReference>
<feature type="repeat" description="Solcar" evidence="7">
    <location>
        <begin position="169"/>
        <end position="254"/>
    </location>
</feature>
<keyword evidence="3 8" id="KW-0813">Transport</keyword>
<protein>
    <submittedName>
        <fullName evidence="9">Solute carrier family 25 member 44</fullName>
    </submittedName>
</protein>